<dbReference type="GO" id="GO:0009236">
    <property type="term" value="P:cobalamin biosynthetic process"/>
    <property type="evidence" value="ECO:0007669"/>
    <property type="project" value="UniProtKB-UniRule"/>
</dbReference>
<dbReference type="InterPro" id="IPR006538">
    <property type="entry name" value="CobT"/>
</dbReference>
<feature type="compositionally biased region" description="Low complexity" evidence="2">
    <location>
        <begin position="273"/>
        <end position="290"/>
    </location>
</feature>
<comment type="caution">
    <text evidence="4">The sequence shown here is derived from an EMBL/GenBank/DDBJ whole genome shotgun (WGS) entry which is preliminary data.</text>
</comment>
<evidence type="ECO:0000313" key="4">
    <source>
        <dbReference type="EMBL" id="KIT17750.1"/>
    </source>
</evidence>
<dbReference type="InterPro" id="IPR051928">
    <property type="entry name" value="NorD/CobT"/>
</dbReference>
<dbReference type="PIRSF" id="PIRSF031715">
    <property type="entry name" value="Cob_chel_CobT"/>
    <property type="match status" value="1"/>
</dbReference>
<dbReference type="SUPFAM" id="SSF53300">
    <property type="entry name" value="vWA-like"/>
    <property type="match status" value="1"/>
</dbReference>
<proteinExistence type="predicted"/>
<feature type="domain" description="VWFA" evidence="3">
    <location>
        <begin position="427"/>
        <end position="647"/>
    </location>
</feature>
<dbReference type="PANTHER" id="PTHR41248">
    <property type="entry name" value="NORD PROTEIN"/>
    <property type="match status" value="1"/>
</dbReference>
<dbReference type="EMBL" id="JYFE01000015">
    <property type="protein sequence ID" value="KIT17750.1"/>
    <property type="molecule type" value="Genomic_DNA"/>
</dbReference>
<dbReference type="Gene3D" id="3.40.50.410">
    <property type="entry name" value="von Willebrand factor, type A domain"/>
    <property type="match status" value="1"/>
</dbReference>
<dbReference type="InterPro" id="IPR002035">
    <property type="entry name" value="VWF_A"/>
</dbReference>
<dbReference type="STRING" id="935700.jaqu_04730"/>
<dbReference type="GO" id="GO:0051116">
    <property type="term" value="F:cobaltochelatase activity"/>
    <property type="evidence" value="ECO:0007669"/>
    <property type="project" value="UniProtKB-UniRule"/>
</dbReference>
<feature type="region of interest" description="Disordered" evidence="2">
    <location>
        <begin position="231"/>
        <end position="328"/>
    </location>
</feature>
<dbReference type="Proteomes" id="UP000032232">
    <property type="component" value="Unassembled WGS sequence"/>
</dbReference>
<dbReference type="PATRIC" id="fig|935700.4.peg.503"/>
<sequence>MPDPKPSRASARIASPRPERYLHTMSKPVDNPADPFKKALAEATKVIAEDRELAVTYSVDPPGRTNDSVRLPQISRRMTREEVLLARGTADAFALRHKHHDAGVNAKYLPQGNMARELYDALETARCEAVGARAMPGTAGNIDAKIGAEARRKGYGDVTDKAQAPLAAAAGYWLRHKATGRPLPAGAQNVLDLWSGFIEESTGDRADDVGDILSDQAAFARLARQLIDDLGYGDQLGDDPDLEDDEEDDGADTDDEEQEPDSTGQDDEEDQADASPEQSQDQQDDPSQAEVSMDDMADQETEEQSEAPEADQAMEPPPPPPVSEADPDYKIYSDAHDEVIDAADLAEPAELERLRAYLDQQLEPLKGAVSRLANRLQRRLQAQQNRSWEFDLEEGLLDAGRLARVVANPTTPLSFKIERDTEFRDTVVTLLLDNSGSMRGRPISIAAICADVLARTLERCGVKVEILGFTTRAWKGGQAREEWLGAGRPAAPGRLNDLRHIVYKSADAPWRRVRPNLGLMMKEGLLKENIDGEALEWAHRRMVARAEARKILMVISDGAPVDDSTLSVNPANYLEKHLRDVIAMVERRKAVELLAIGIGHDVTRYYQRAVTITDVEQLAGAMTEQLAALFDSDPRARARIMGIRHVA</sequence>
<dbReference type="NCBIfam" id="TIGR01651">
    <property type="entry name" value="CobT"/>
    <property type="match status" value="1"/>
</dbReference>
<dbReference type="EC" id="6.6.1.2" evidence="1"/>
<feature type="compositionally biased region" description="Acidic residues" evidence="2">
    <location>
        <begin position="236"/>
        <end position="272"/>
    </location>
</feature>
<reference evidence="4 5" key="1">
    <citation type="submission" date="2015-02" db="EMBL/GenBank/DDBJ databases">
        <title>Genome Sequence of Jannaschia aquimarina DSM28248, a member of the Roseobacter clade.</title>
        <authorList>
            <person name="Voget S."/>
            <person name="Daniel R."/>
        </authorList>
    </citation>
    <scope>NUCLEOTIDE SEQUENCE [LARGE SCALE GENOMIC DNA]</scope>
    <source>
        <strain evidence="4 5">GSW-M26</strain>
    </source>
</reference>
<keyword evidence="5" id="KW-1185">Reference proteome</keyword>
<gene>
    <name evidence="4" type="primary">cobT</name>
    <name evidence="4" type="ORF">jaqu_04730</name>
</gene>
<dbReference type="InterPro" id="IPR036465">
    <property type="entry name" value="vWFA_dom_sf"/>
</dbReference>
<dbReference type="InterPro" id="IPR025861">
    <property type="entry name" value="CobT_VWA_dom"/>
</dbReference>
<dbReference type="Pfam" id="PF11775">
    <property type="entry name" value="CobT_C"/>
    <property type="match status" value="1"/>
</dbReference>
<accession>A0A0D1EQ60</accession>
<name>A0A0D1EQ60_9RHOB</name>
<dbReference type="PROSITE" id="PS50234">
    <property type="entry name" value="VWFA"/>
    <property type="match status" value="1"/>
</dbReference>
<organism evidence="4 5">
    <name type="scientific">Jannaschia aquimarina</name>
    <dbReference type="NCBI Taxonomy" id="935700"/>
    <lineage>
        <taxon>Bacteria</taxon>
        <taxon>Pseudomonadati</taxon>
        <taxon>Pseudomonadota</taxon>
        <taxon>Alphaproteobacteria</taxon>
        <taxon>Rhodobacterales</taxon>
        <taxon>Roseobacteraceae</taxon>
        <taxon>Jannaschia</taxon>
    </lineage>
</organism>
<evidence type="ECO:0000313" key="5">
    <source>
        <dbReference type="Proteomes" id="UP000032232"/>
    </source>
</evidence>
<feature type="compositionally biased region" description="Acidic residues" evidence="2">
    <location>
        <begin position="292"/>
        <end position="309"/>
    </location>
</feature>
<dbReference type="AlphaFoldDB" id="A0A0D1EQ60"/>
<keyword evidence="4" id="KW-0436">Ligase</keyword>
<evidence type="ECO:0000256" key="1">
    <source>
        <dbReference type="NCBIfam" id="TIGR01651"/>
    </source>
</evidence>
<evidence type="ECO:0000259" key="3">
    <source>
        <dbReference type="PROSITE" id="PS50234"/>
    </source>
</evidence>
<dbReference type="PANTHER" id="PTHR41248:SF1">
    <property type="entry name" value="NORD PROTEIN"/>
    <property type="match status" value="1"/>
</dbReference>
<dbReference type="CDD" id="cd01454">
    <property type="entry name" value="vWA_norD_type"/>
    <property type="match status" value="1"/>
</dbReference>
<protein>
    <recommendedName>
        <fullName evidence="1">Cobaltochelatase subunit CobT</fullName>
        <ecNumber evidence="1">6.6.1.2</ecNumber>
    </recommendedName>
</protein>
<dbReference type="Pfam" id="PF06213">
    <property type="entry name" value="CobT"/>
    <property type="match status" value="1"/>
</dbReference>
<dbReference type="SMART" id="SM00327">
    <property type="entry name" value="VWA"/>
    <property type="match status" value="1"/>
</dbReference>
<evidence type="ECO:0000256" key="2">
    <source>
        <dbReference type="SAM" id="MobiDB-lite"/>
    </source>
</evidence>
<feature type="region of interest" description="Disordered" evidence="2">
    <location>
        <begin position="1"/>
        <end position="35"/>
    </location>
</feature>